<comment type="cofactor">
    <cofactor evidence="2">
        <name>Mg(2+)</name>
        <dbReference type="ChEBI" id="CHEBI:18420"/>
    </cofactor>
</comment>
<dbReference type="InterPro" id="IPR013049">
    <property type="entry name" value="Spo11/TopoVI_A_N"/>
</dbReference>
<dbReference type="GO" id="GO:0000228">
    <property type="term" value="C:nuclear chromosome"/>
    <property type="evidence" value="ECO:0007669"/>
    <property type="project" value="TreeGrafter"/>
</dbReference>
<evidence type="ECO:0000259" key="11">
    <source>
        <dbReference type="Pfam" id="PF04406"/>
    </source>
</evidence>
<evidence type="ECO:0000256" key="6">
    <source>
        <dbReference type="ARBA" id="ARBA00022842"/>
    </source>
</evidence>
<evidence type="ECO:0000256" key="9">
    <source>
        <dbReference type="ARBA" id="ARBA00023235"/>
    </source>
</evidence>
<feature type="active site" description="O-(5'-phospho-DNA)-tyrosine intermediate" evidence="10">
    <location>
        <position position="6"/>
    </location>
</feature>
<dbReference type="PRINTS" id="PR01550">
    <property type="entry name" value="TOP6AFAMILY"/>
</dbReference>
<comment type="similarity">
    <text evidence="3 10">Belongs to the TOP6A family.</text>
</comment>
<feature type="domain" description="Spo11/DNA topoisomerase VI subunit A N-terminal" evidence="11">
    <location>
        <begin position="2"/>
        <end position="38"/>
    </location>
</feature>
<keyword evidence="5" id="KW-0479">Metal-binding</keyword>
<keyword evidence="6" id="KW-0460">Magnesium</keyword>
<proteinExistence type="inferred from homology"/>
<name>A0A7D8YWC4_VANHU</name>
<dbReference type="Pfam" id="PF21180">
    <property type="entry name" value="TOP6A-Spo11_Toprim"/>
    <property type="match status" value="1"/>
</dbReference>
<evidence type="ECO:0000256" key="8">
    <source>
        <dbReference type="ARBA" id="ARBA00023125"/>
    </source>
</evidence>
<dbReference type="EC" id="5.6.2.2" evidence="4"/>
<feature type="domain" description="Topoisomerase 6 subunit A/Spo11 TOPRIM" evidence="12">
    <location>
        <begin position="67"/>
        <end position="141"/>
    </location>
</feature>
<dbReference type="GO" id="GO:0003918">
    <property type="term" value="F:DNA topoisomerase type II (double strand cut, ATP-hydrolyzing) activity"/>
    <property type="evidence" value="ECO:0007669"/>
    <property type="project" value="UniProtKB-UniRule"/>
</dbReference>
<dbReference type="SUPFAM" id="SSF56726">
    <property type="entry name" value="DNA topoisomerase IV, alpha subunit"/>
    <property type="match status" value="1"/>
</dbReference>
<dbReference type="GO" id="GO:0046872">
    <property type="term" value="F:metal ion binding"/>
    <property type="evidence" value="ECO:0007669"/>
    <property type="project" value="UniProtKB-KW"/>
</dbReference>
<dbReference type="Gene3D" id="1.10.10.10">
    <property type="entry name" value="Winged helix-like DNA-binding domain superfamily/Winged helix DNA-binding domain"/>
    <property type="match status" value="1"/>
</dbReference>
<dbReference type="PANTHER" id="PTHR10848:SF0">
    <property type="entry name" value="MEIOTIC RECOMBINATION PROTEIN SPO11"/>
    <property type="match status" value="1"/>
</dbReference>
<dbReference type="GO" id="GO:0005524">
    <property type="term" value="F:ATP binding"/>
    <property type="evidence" value="ECO:0007669"/>
    <property type="project" value="InterPro"/>
</dbReference>
<keyword evidence="7 10" id="KW-0799">Topoisomerase</keyword>
<evidence type="ECO:0000256" key="1">
    <source>
        <dbReference type="ARBA" id="ARBA00000185"/>
    </source>
</evidence>
<dbReference type="InterPro" id="IPR034136">
    <property type="entry name" value="TOPRIM_Topo6A/Spo11"/>
</dbReference>
<dbReference type="GO" id="GO:0000706">
    <property type="term" value="P:meiotic DNA double-strand break processing"/>
    <property type="evidence" value="ECO:0007669"/>
    <property type="project" value="TreeGrafter"/>
</dbReference>
<protein>
    <recommendedName>
        <fullName evidence="4">DNA topoisomerase (ATP-hydrolyzing)</fullName>
        <ecNumber evidence="4">5.6.2.2</ecNumber>
    </recommendedName>
</protein>
<evidence type="ECO:0000256" key="3">
    <source>
        <dbReference type="ARBA" id="ARBA00006559"/>
    </source>
</evidence>
<dbReference type="OrthoDB" id="5377392at2759"/>
<dbReference type="GO" id="GO:0003677">
    <property type="term" value="F:DNA binding"/>
    <property type="evidence" value="ECO:0007669"/>
    <property type="project" value="UniProtKB-UniRule"/>
</dbReference>
<sequence length="143" mass="15564">MRDVYYRNVPLFGQQRVVDNIVDDLVATAGLKREDFHVCASAKGLVASDCLIVTLTTGDDLPLSSTNGKGYPDLATLQFTRLVADSFPRVPIYALVDADPHGIDILSVYTHGSRANAHSADHAGLGLGPRLRWMGVKATDLWR</sequence>
<dbReference type="Pfam" id="PF04406">
    <property type="entry name" value="TP6A_N"/>
    <property type="match status" value="1"/>
</dbReference>
<dbReference type="AlphaFoldDB" id="A0A7D8YWC4"/>
<dbReference type="InterPro" id="IPR036388">
    <property type="entry name" value="WH-like_DNA-bd_sf"/>
</dbReference>
<evidence type="ECO:0000256" key="5">
    <source>
        <dbReference type="ARBA" id="ARBA00022723"/>
    </source>
</evidence>
<keyword evidence="14" id="KW-1185">Reference proteome</keyword>
<evidence type="ECO:0000259" key="12">
    <source>
        <dbReference type="Pfam" id="PF21180"/>
    </source>
</evidence>
<dbReference type="GO" id="GO:0007131">
    <property type="term" value="P:reciprocal meiotic recombination"/>
    <property type="evidence" value="ECO:0007669"/>
    <property type="project" value="TreeGrafter"/>
</dbReference>
<comment type="catalytic activity">
    <reaction evidence="1 10">
        <text>ATP-dependent breakage, passage and rejoining of double-stranded DNA.</text>
        <dbReference type="EC" id="5.6.2.2"/>
    </reaction>
</comment>
<evidence type="ECO:0000256" key="4">
    <source>
        <dbReference type="ARBA" id="ARBA00012895"/>
    </source>
</evidence>
<organism evidence="13 14">
    <name type="scientific">Vanrija humicola</name>
    <name type="common">Yeast</name>
    <name type="synonym">Cryptococcus humicola</name>
    <dbReference type="NCBI Taxonomy" id="5417"/>
    <lineage>
        <taxon>Eukaryota</taxon>
        <taxon>Fungi</taxon>
        <taxon>Dikarya</taxon>
        <taxon>Basidiomycota</taxon>
        <taxon>Agaricomycotina</taxon>
        <taxon>Tremellomycetes</taxon>
        <taxon>Trichosporonales</taxon>
        <taxon>Trichosporonaceae</taxon>
        <taxon>Vanrija</taxon>
    </lineage>
</organism>
<evidence type="ECO:0000313" key="13">
    <source>
        <dbReference type="EMBL" id="TXT07159.1"/>
    </source>
</evidence>
<gene>
    <name evidence="13" type="ORF">VHUM_03329</name>
</gene>
<keyword evidence="9 10" id="KW-0413">Isomerase</keyword>
<evidence type="ECO:0000256" key="7">
    <source>
        <dbReference type="ARBA" id="ARBA00023029"/>
    </source>
</evidence>
<dbReference type="PANTHER" id="PTHR10848">
    <property type="entry name" value="MEIOTIC RECOMBINATION PROTEIN SPO11"/>
    <property type="match status" value="1"/>
</dbReference>
<dbReference type="EMBL" id="QKWK01000009">
    <property type="protein sequence ID" value="TXT07159.1"/>
    <property type="molecule type" value="Genomic_DNA"/>
</dbReference>
<evidence type="ECO:0000256" key="10">
    <source>
        <dbReference type="PROSITE-ProRule" id="PRU01385"/>
    </source>
</evidence>
<evidence type="ECO:0000256" key="2">
    <source>
        <dbReference type="ARBA" id="ARBA00001946"/>
    </source>
</evidence>
<comment type="caution">
    <text evidence="13">The sequence shown here is derived from an EMBL/GenBank/DDBJ whole genome shotgun (WGS) entry which is preliminary data.</text>
</comment>
<dbReference type="InterPro" id="IPR002815">
    <property type="entry name" value="Spo11/TopoVI_A"/>
</dbReference>
<dbReference type="GO" id="GO:0042138">
    <property type="term" value="P:meiotic DNA double-strand break formation"/>
    <property type="evidence" value="ECO:0007669"/>
    <property type="project" value="TreeGrafter"/>
</dbReference>
<accession>A0A7D8YWC4</accession>
<keyword evidence="8 10" id="KW-0238">DNA-binding</keyword>
<dbReference type="Gene3D" id="3.40.1360.10">
    <property type="match status" value="1"/>
</dbReference>
<dbReference type="Proteomes" id="UP000473826">
    <property type="component" value="Unassembled WGS sequence"/>
</dbReference>
<dbReference type="PROSITE" id="PS52041">
    <property type="entry name" value="TOPO_IIB"/>
    <property type="match status" value="1"/>
</dbReference>
<dbReference type="InterPro" id="IPR036078">
    <property type="entry name" value="Spo11/TopoVI_A_sf"/>
</dbReference>
<evidence type="ECO:0000313" key="14">
    <source>
        <dbReference type="Proteomes" id="UP000473826"/>
    </source>
</evidence>
<reference evidence="13 14" key="1">
    <citation type="journal article" date="2019" name="PLoS Genet.">
        <title>Convergent evolution of linked mating-type loci in basidiomycete fungi.</title>
        <authorList>
            <person name="Sun S."/>
            <person name="Coelho M.A."/>
            <person name="Heitman J."/>
            <person name="Nowrousian M."/>
        </authorList>
    </citation>
    <scope>NUCLEOTIDE SEQUENCE [LARGE SCALE GENOMIC DNA]</scope>
    <source>
        <strain evidence="13 14">CBS 4282</strain>
    </source>
</reference>